<protein>
    <submittedName>
        <fullName evidence="2">Uncharacterized protein</fullName>
    </submittedName>
</protein>
<feature type="transmembrane region" description="Helical" evidence="1">
    <location>
        <begin position="79"/>
        <end position="105"/>
    </location>
</feature>
<dbReference type="EMBL" id="BAABFL010000135">
    <property type="protein sequence ID" value="GAA4649513.1"/>
    <property type="molecule type" value="Genomic_DNA"/>
</dbReference>
<comment type="caution">
    <text evidence="2">The sequence shown here is derived from an EMBL/GenBank/DDBJ whole genome shotgun (WGS) entry which is preliminary data.</text>
</comment>
<keyword evidence="1" id="KW-0812">Transmembrane</keyword>
<keyword evidence="1" id="KW-1133">Transmembrane helix</keyword>
<proteinExistence type="predicted"/>
<sequence length="568" mass="63768">MATAASLSSNPNTQAYFGYHDAPAVIPFNSLPVTRIDGAIDRLLSPEQLPQPRIAPFRQFVDRTITAVKRQFEPDNLKYNLKCIGIVLAAIVVLLVINGLFAGLLTPLFLCLGEVGILLGIEFACFLIPISLFLSIWAAILIGLRIHDVQRTAPEGAGGITAVPLRASHLDTPIPHRYTNVEIKLLSNIRALHTALLEMPQRSQWPLSDDDIAKLAHMIKEVDDLSALASGNPEYDRARSDLIDYLNQNRNTALMNRIRGYVNKEDKIKLQRLNGALSIEDTTDLNDVLEQLAEMVQEYHLEEGIPDYFRHELTQISDQLSNKLPPLLESLKKYVPEGDYQIVLSGVDNDSLQFIKAQEETDETIAETSYQALVDQLHSVELIFRLLSACPPSQKPGQTGEIAAIYTNLRCKLTDTFETSNTMKLWAIRPIMRKVKRFWDDRPGPVKIPEISYDDITCPISFETWEEMASTVGEAGQIIHCPTSNRFYFRASLESHAERADKPYPLPILDCPTTRKPLHILDTYPLSGMINPEDFTLSAILPESLPMRFMPAETDISPFEMARFLVST</sequence>
<dbReference type="Proteomes" id="UP001500604">
    <property type="component" value="Unassembled WGS sequence"/>
</dbReference>
<organism evidence="2 3">
    <name type="scientific">Kistimonas scapharcae</name>
    <dbReference type="NCBI Taxonomy" id="1036133"/>
    <lineage>
        <taxon>Bacteria</taxon>
        <taxon>Pseudomonadati</taxon>
        <taxon>Pseudomonadota</taxon>
        <taxon>Gammaproteobacteria</taxon>
        <taxon>Oceanospirillales</taxon>
        <taxon>Endozoicomonadaceae</taxon>
        <taxon>Kistimonas</taxon>
    </lineage>
</organism>
<evidence type="ECO:0000313" key="2">
    <source>
        <dbReference type="EMBL" id="GAA4649513.1"/>
    </source>
</evidence>
<evidence type="ECO:0000313" key="3">
    <source>
        <dbReference type="Proteomes" id="UP001500604"/>
    </source>
</evidence>
<feature type="transmembrane region" description="Helical" evidence="1">
    <location>
        <begin position="117"/>
        <end position="144"/>
    </location>
</feature>
<reference evidence="3" key="1">
    <citation type="journal article" date="2019" name="Int. J. Syst. Evol. Microbiol.">
        <title>The Global Catalogue of Microorganisms (GCM) 10K type strain sequencing project: providing services to taxonomists for standard genome sequencing and annotation.</title>
        <authorList>
            <consortium name="The Broad Institute Genomics Platform"/>
            <consortium name="The Broad Institute Genome Sequencing Center for Infectious Disease"/>
            <person name="Wu L."/>
            <person name="Ma J."/>
        </authorList>
    </citation>
    <scope>NUCLEOTIDE SEQUENCE [LARGE SCALE GENOMIC DNA]</scope>
    <source>
        <strain evidence="3">JCM 17805</strain>
    </source>
</reference>
<dbReference type="RefSeq" id="WP_345195381.1">
    <property type="nucleotide sequence ID" value="NZ_BAABFL010000135.1"/>
</dbReference>
<name>A0ABP8UZZ5_9GAMM</name>
<keyword evidence="3" id="KW-1185">Reference proteome</keyword>
<accession>A0ABP8UZZ5</accession>
<gene>
    <name evidence="2" type="ORF">GCM10023116_17870</name>
</gene>
<keyword evidence="1" id="KW-0472">Membrane</keyword>
<evidence type="ECO:0000256" key="1">
    <source>
        <dbReference type="SAM" id="Phobius"/>
    </source>
</evidence>